<dbReference type="AlphaFoldDB" id="A0A811RL98"/>
<evidence type="ECO:0000256" key="2">
    <source>
        <dbReference type="ARBA" id="ARBA00022448"/>
    </source>
</evidence>
<evidence type="ECO:0000313" key="4">
    <source>
        <dbReference type="EMBL" id="CAD6271243.1"/>
    </source>
</evidence>
<dbReference type="InterPro" id="IPR045262">
    <property type="entry name" value="STP/PLT_plant"/>
</dbReference>
<name>A0A811RL98_9POAL</name>
<organism evidence="4 5">
    <name type="scientific">Miscanthus lutarioriparius</name>
    <dbReference type="NCBI Taxonomy" id="422564"/>
    <lineage>
        <taxon>Eukaryota</taxon>
        <taxon>Viridiplantae</taxon>
        <taxon>Streptophyta</taxon>
        <taxon>Embryophyta</taxon>
        <taxon>Tracheophyta</taxon>
        <taxon>Spermatophyta</taxon>
        <taxon>Magnoliopsida</taxon>
        <taxon>Liliopsida</taxon>
        <taxon>Poales</taxon>
        <taxon>Poaceae</taxon>
        <taxon>PACMAD clade</taxon>
        <taxon>Panicoideae</taxon>
        <taxon>Andropogonodae</taxon>
        <taxon>Andropogoneae</taxon>
        <taxon>Saccharinae</taxon>
        <taxon>Miscanthus</taxon>
    </lineage>
</organism>
<dbReference type="Proteomes" id="UP000604825">
    <property type="component" value="Unassembled WGS sequence"/>
</dbReference>
<sequence length="151" mass="16217">MARLPGPGGCAGRPAVVIFVGAFFLTDTPRSLVIRGRAALLRVRGPDAEPRDIAKAVEAAIEYRPHLIVGFGSNAALVGAVILGAVNLGSLVLSTLVIDRYGRKISADQWDDVTFTLNALKRDIPWLTKGKLKLCSPLSNMSMSITRYRAD</sequence>
<dbReference type="EMBL" id="CAJGYO010000016">
    <property type="protein sequence ID" value="CAD6271243.1"/>
    <property type="molecule type" value="Genomic_DNA"/>
</dbReference>
<keyword evidence="5" id="KW-1185">Reference proteome</keyword>
<gene>
    <name evidence="4" type="ORF">NCGR_LOCUS54529</name>
</gene>
<comment type="similarity">
    <text evidence="1">Belongs to the major facilitator superfamily. Sugar transporter (TC 2.A.1.1) family.</text>
</comment>
<protein>
    <submittedName>
        <fullName evidence="4">Uncharacterized protein</fullName>
    </submittedName>
</protein>
<dbReference type="PANTHER" id="PTHR23500">
    <property type="entry name" value="SOLUTE CARRIER FAMILY 2, FACILITATED GLUCOSE TRANSPORTER"/>
    <property type="match status" value="1"/>
</dbReference>
<evidence type="ECO:0000256" key="3">
    <source>
        <dbReference type="SAM" id="Phobius"/>
    </source>
</evidence>
<dbReference type="OrthoDB" id="5296287at2759"/>
<proteinExistence type="inferred from homology"/>
<feature type="transmembrane region" description="Helical" evidence="3">
    <location>
        <begin position="75"/>
        <end position="98"/>
    </location>
</feature>
<evidence type="ECO:0000256" key="1">
    <source>
        <dbReference type="ARBA" id="ARBA00010992"/>
    </source>
</evidence>
<dbReference type="GO" id="GO:0015144">
    <property type="term" value="F:carbohydrate transmembrane transporter activity"/>
    <property type="evidence" value="ECO:0007669"/>
    <property type="project" value="InterPro"/>
</dbReference>
<keyword evidence="3" id="KW-0812">Transmembrane</keyword>
<keyword evidence="2" id="KW-0813">Transport</keyword>
<evidence type="ECO:0000313" key="5">
    <source>
        <dbReference type="Proteomes" id="UP000604825"/>
    </source>
</evidence>
<keyword evidence="3" id="KW-0472">Membrane</keyword>
<accession>A0A811RL98</accession>
<reference evidence="4" key="1">
    <citation type="submission" date="2020-10" db="EMBL/GenBank/DDBJ databases">
        <authorList>
            <person name="Han B."/>
            <person name="Lu T."/>
            <person name="Zhao Q."/>
            <person name="Huang X."/>
            <person name="Zhao Y."/>
        </authorList>
    </citation>
    <scope>NUCLEOTIDE SEQUENCE</scope>
</reference>
<keyword evidence="3" id="KW-1133">Transmembrane helix</keyword>
<comment type="caution">
    <text evidence="4">The sequence shown here is derived from an EMBL/GenBank/DDBJ whole genome shotgun (WGS) entry which is preliminary data.</text>
</comment>
<dbReference type="PANTHER" id="PTHR23500:SF73">
    <property type="entry name" value="SUGAR TRANSPORT PROTEIN MST1"/>
    <property type="match status" value="1"/>
</dbReference>